<dbReference type="InterPro" id="IPR000276">
    <property type="entry name" value="GPCR_Rhodpsn"/>
</dbReference>
<dbReference type="PRINTS" id="PR00237">
    <property type="entry name" value="GPCRRHODOPSN"/>
</dbReference>
<feature type="transmembrane region" description="Helical" evidence="9">
    <location>
        <begin position="20"/>
        <end position="42"/>
    </location>
</feature>
<dbReference type="Ensembl" id="ENSGMOT00000069834.1">
    <property type="protein sequence ID" value="ENSGMOP00000041073.1"/>
    <property type="gene ID" value="ENSGMOG00000026375.1"/>
</dbReference>
<evidence type="ECO:0000313" key="11">
    <source>
        <dbReference type="Ensembl" id="ENSGMOP00000041073.1"/>
    </source>
</evidence>
<reference evidence="11" key="1">
    <citation type="submission" date="2025-08" db="UniProtKB">
        <authorList>
            <consortium name="Ensembl"/>
        </authorList>
    </citation>
    <scope>IDENTIFICATION</scope>
</reference>
<dbReference type="AlphaFoldDB" id="A0A8C5FJB3"/>
<keyword evidence="6" id="KW-0675">Receptor</keyword>
<accession>A0A8C5FJB3</accession>
<name>A0A8C5FJB3_GADMO</name>
<dbReference type="PANTHER" id="PTHR24232:SF107">
    <property type="entry name" value="HYDROXYCARBOXYLIC ACID RECEPTOR 2-LIKE"/>
    <property type="match status" value="1"/>
</dbReference>
<feature type="transmembrane region" description="Helical" evidence="9">
    <location>
        <begin position="236"/>
        <end position="258"/>
    </location>
</feature>
<feature type="transmembrane region" description="Helical" evidence="9">
    <location>
        <begin position="54"/>
        <end position="74"/>
    </location>
</feature>
<evidence type="ECO:0000256" key="4">
    <source>
        <dbReference type="ARBA" id="ARBA00023040"/>
    </source>
</evidence>
<evidence type="ECO:0000313" key="12">
    <source>
        <dbReference type="Proteomes" id="UP000694546"/>
    </source>
</evidence>
<dbReference type="GO" id="GO:0005886">
    <property type="term" value="C:plasma membrane"/>
    <property type="evidence" value="ECO:0007669"/>
    <property type="project" value="TreeGrafter"/>
</dbReference>
<organism evidence="11 12">
    <name type="scientific">Gadus morhua</name>
    <name type="common">Atlantic cod</name>
    <dbReference type="NCBI Taxonomy" id="8049"/>
    <lineage>
        <taxon>Eukaryota</taxon>
        <taxon>Metazoa</taxon>
        <taxon>Chordata</taxon>
        <taxon>Craniata</taxon>
        <taxon>Vertebrata</taxon>
        <taxon>Euteleostomi</taxon>
        <taxon>Actinopterygii</taxon>
        <taxon>Neopterygii</taxon>
        <taxon>Teleostei</taxon>
        <taxon>Neoteleostei</taxon>
        <taxon>Acanthomorphata</taxon>
        <taxon>Zeiogadaria</taxon>
        <taxon>Gadariae</taxon>
        <taxon>Gadiformes</taxon>
        <taxon>Gadoidei</taxon>
        <taxon>Gadidae</taxon>
        <taxon>Gadus</taxon>
    </lineage>
</organism>
<dbReference type="GO" id="GO:0004930">
    <property type="term" value="F:G protein-coupled receptor activity"/>
    <property type="evidence" value="ECO:0007669"/>
    <property type="project" value="UniProtKB-KW"/>
</dbReference>
<evidence type="ECO:0000259" key="10">
    <source>
        <dbReference type="PROSITE" id="PS50262"/>
    </source>
</evidence>
<evidence type="ECO:0000256" key="1">
    <source>
        <dbReference type="ARBA" id="ARBA00004141"/>
    </source>
</evidence>
<protein>
    <recommendedName>
        <fullName evidence="10">G-protein coupled receptors family 1 profile domain-containing protein</fullName>
    </recommendedName>
</protein>
<keyword evidence="8" id="KW-0807">Transducer</keyword>
<keyword evidence="2 9" id="KW-0812">Transmembrane</keyword>
<dbReference type="Gene3D" id="1.20.1070.10">
    <property type="entry name" value="Rhodopsin 7-helix transmembrane proteins"/>
    <property type="match status" value="1"/>
</dbReference>
<feature type="transmembrane region" description="Helical" evidence="9">
    <location>
        <begin position="125"/>
        <end position="149"/>
    </location>
</feature>
<dbReference type="GeneTree" id="ENSGT01000000219447"/>
<proteinExistence type="predicted"/>
<dbReference type="InterPro" id="IPR017452">
    <property type="entry name" value="GPCR_Rhodpsn_7TM"/>
</dbReference>
<feature type="transmembrane region" description="Helical" evidence="9">
    <location>
        <begin position="161"/>
        <end position="180"/>
    </location>
</feature>
<evidence type="ECO:0000256" key="3">
    <source>
        <dbReference type="ARBA" id="ARBA00022989"/>
    </source>
</evidence>
<dbReference type="SUPFAM" id="SSF81321">
    <property type="entry name" value="Family A G protein-coupled receptor-like"/>
    <property type="match status" value="1"/>
</dbReference>
<feature type="transmembrane region" description="Helical" evidence="9">
    <location>
        <begin position="94"/>
        <end position="118"/>
    </location>
</feature>
<evidence type="ECO:0000256" key="8">
    <source>
        <dbReference type="ARBA" id="ARBA00023224"/>
    </source>
</evidence>
<keyword evidence="7" id="KW-0325">Glycoprotein</keyword>
<evidence type="ECO:0000256" key="9">
    <source>
        <dbReference type="SAM" id="Phobius"/>
    </source>
</evidence>
<keyword evidence="12" id="KW-1185">Reference proteome</keyword>
<feature type="transmembrane region" description="Helical" evidence="9">
    <location>
        <begin position="201"/>
        <end position="230"/>
    </location>
</feature>
<comment type="subcellular location">
    <subcellularLocation>
        <location evidence="1">Membrane</location>
        <topology evidence="1">Multi-pass membrane protein</topology>
    </subcellularLocation>
</comment>
<keyword evidence="3 9" id="KW-1133">Transmembrane helix</keyword>
<reference evidence="11" key="2">
    <citation type="submission" date="2025-09" db="UniProtKB">
        <authorList>
            <consortium name="Ensembl"/>
        </authorList>
    </citation>
    <scope>IDENTIFICATION</scope>
</reference>
<keyword evidence="5 9" id="KW-0472">Membrane</keyword>
<dbReference type="PANTHER" id="PTHR24232">
    <property type="entry name" value="G-PROTEIN COUPLED RECEPTOR"/>
    <property type="match status" value="1"/>
</dbReference>
<dbReference type="OMA" id="CICVERY"/>
<evidence type="ECO:0000256" key="6">
    <source>
        <dbReference type="ARBA" id="ARBA00023170"/>
    </source>
</evidence>
<dbReference type="GO" id="GO:0007200">
    <property type="term" value="P:phospholipase C-activating G protein-coupled receptor signaling pathway"/>
    <property type="evidence" value="ECO:0007669"/>
    <property type="project" value="TreeGrafter"/>
</dbReference>
<dbReference type="PROSITE" id="PS50262">
    <property type="entry name" value="G_PROTEIN_RECEP_F1_2"/>
    <property type="match status" value="1"/>
</dbReference>
<evidence type="ECO:0000256" key="5">
    <source>
        <dbReference type="ARBA" id="ARBA00023136"/>
    </source>
</evidence>
<dbReference type="Proteomes" id="UP000694546">
    <property type="component" value="Chromosome 3"/>
</dbReference>
<dbReference type="Pfam" id="PF00001">
    <property type="entry name" value="7tm_1"/>
    <property type="match status" value="2"/>
</dbReference>
<keyword evidence="4" id="KW-0297">G-protein coupled receptor</keyword>
<evidence type="ECO:0000256" key="2">
    <source>
        <dbReference type="ARBA" id="ARBA00022692"/>
    </source>
</evidence>
<evidence type="ECO:0000256" key="7">
    <source>
        <dbReference type="ARBA" id="ARBA00023180"/>
    </source>
</evidence>
<feature type="domain" description="G-protein coupled receptors family 1 profile" evidence="10">
    <location>
        <begin position="33"/>
        <end position="257"/>
    </location>
</feature>
<sequence>MGCVYNSLNSSTSGGPDVLYAASVTALLLVTPINIYTLLLIVRGGLETITSEFYCLNLAVSDILICFFCLFYVIGKHLQVFLTVSSFFLGFQNIARPLFQGCICVERYLAVVHPLIFLRYKLLRYKIICCCVVWFITLGFCISFIYYFLIQSVIFKVYQGFYTVLLTLMMFCCVSVLWALKQPGPAQGRSQRTEGNDAKRRAFNIIMITTGIFVIEYLPYGVLLFLYGYIKIKEYSFLFSIILSLSIFAGVINPLFFLQRAAKLPSL</sequence>
<dbReference type="GO" id="GO:0035025">
    <property type="term" value="P:positive regulation of Rho protein signal transduction"/>
    <property type="evidence" value="ECO:0007669"/>
    <property type="project" value="TreeGrafter"/>
</dbReference>